<keyword evidence="4 11" id="KW-0812">Transmembrane</keyword>
<dbReference type="Pfam" id="PF13807">
    <property type="entry name" value="GNVR"/>
    <property type="match status" value="1"/>
</dbReference>
<evidence type="ECO:0000256" key="7">
    <source>
        <dbReference type="ARBA" id="ARBA00022989"/>
    </source>
</evidence>
<dbReference type="Gene3D" id="3.40.50.300">
    <property type="entry name" value="P-loop containing nucleotide triphosphate hydrolases"/>
    <property type="match status" value="1"/>
</dbReference>
<dbReference type="CDD" id="cd05387">
    <property type="entry name" value="BY-kinase"/>
    <property type="match status" value="1"/>
</dbReference>
<feature type="transmembrane region" description="Helical" evidence="11">
    <location>
        <begin position="31"/>
        <end position="50"/>
    </location>
</feature>
<evidence type="ECO:0000313" key="15">
    <source>
        <dbReference type="Proteomes" id="UP001152872"/>
    </source>
</evidence>
<keyword evidence="7 11" id="KW-1133">Transmembrane helix</keyword>
<dbReference type="InterPro" id="IPR027417">
    <property type="entry name" value="P-loop_NTPase"/>
</dbReference>
<evidence type="ECO:0000259" key="12">
    <source>
        <dbReference type="Pfam" id="PF02706"/>
    </source>
</evidence>
<organism evidence="14 15">
    <name type="scientific">Pseudanabaena catenata USMAC16</name>
    <dbReference type="NCBI Taxonomy" id="1855837"/>
    <lineage>
        <taxon>Bacteria</taxon>
        <taxon>Bacillati</taxon>
        <taxon>Cyanobacteriota</taxon>
        <taxon>Cyanophyceae</taxon>
        <taxon>Pseudanabaenales</taxon>
        <taxon>Pseudanabaenaceae</taxon>
        <taxon>Pseudanabaena</taxon>
    </lineage>
</organism>
<dbReference type="SUPFAM" id="SSF52540">
    <property type="entry name" value="P-loop containing nucleoside triphosphate hydrolases"/>
    <property type="match status" value="1"/>
</dbReference>
<dbReference type="InterPro" id="IPR003856">
    <property type="entry name" value="LPS_length_determ_N"/>
</dbReference>
<comment type="similarity">
    <text evidence="2">Belongs to the CpsC/CapA family.</text>
</comment>
<evidence type="ECO:0000256" key="2">
    <source>
        <dbReference type="ARBA" id="ARBA00006683"/>
    </source>
</evidence>
<dbReference type="AlphaFoldDB" id="A0A9X4MB40"/>
<accession>A0A9X4MB40</accession>
<evidence type="ECO:0000256" key="10">
    <source>
        <dbReference type="SAM" id="MobiDB-lite"/>
    </source>
</evidence>
<comment type="caution">
    <text evidence="14">The sequence shown here is derived from an EMBL/GenBank/DDBJ whole genome shotgun (WGS) entry which is preliminary data.</text>
</comment>
<dbReference type="InterPro" id="IPR033756">
    <property type="entry name" value="YlxH/NBP35"/>
</dbReference>
<evidence type="ECO:0000256" key="5">
    <source>
        <dbReference type="ARBA" id="ARBA00022741"/>
    </source>
</evidence>
<evidence type="ECO:0000256" key="8">
    <source>
        <dbReference type="ARBA" id="ARBA00023136"/>
    </source>
</evidence>
<dbReference type="Pfam" id="PF10609">
    <property type="entry name" value="ParA"/>
    <property type="match status" value="1"/>
</dbReference>
<keyword evidence="9" id="KW-0175">Coiled coil</keyword>
<dbReference type="GO" id="GO:0005524">
    <property type="term" value="F:ATP binding"/>
    <property type="evidence" value="ECO:0007669"/>
    <property type="project" value="UniProtKB-KW"/>
</dbReference>
<dbReference type="InterPro" id="IPR005702">
    <property type="entry name" value="Wzc-like_C"/>
</dbReference>
<dbReference type="EMBL" id="VBTY01000154">
    <property type="protein sequence ID" value="MDG3496113.1"/>
    <property type="molecule type" value="Genomic_DNA"/>
</dbReference>
<dbReference type="InterPro" id="IPR032807">
    <property type="entry name" value="GNVR"/>
</dbReference>
<sequence>MTAYPKATYVGKYVDDSFKLAKFLRVLRKRWIVIVAVSVTVFAGNTYYTITRIPQYRSSASLLINNSTIPVSDIQVPNAPSSGLPASPVINLGTEIGILKSRPLIESAIAKMRQSSDGSSKPIDASSVINGLDIRPEKDALILRLTYTDSDPKRAREVLGALSQTYVEYSLKDRRTKSSNAIKFIQDKLPQVKQKLEKSALAVTQFRKTYNIVDPDTYAAAVFKMREALETQAQELQIKIAQSQQQYEALSRQVGKSAESAIGGAILQQDPTYQSLVKQFQDVETNYFLERTRFREDYPSVLALKDRRDELYRLLEARAQSVVGVKGNTVNIANEPSSLIQQNLASQLFDAQTNLAVSQAQLESIRNAQSEVAAVFSKIPQIQQRYVEIQRQLDLDTSTYNKLTEKLEELRISEAQEISSWKILEPPLLPVRPSSPDIERSLFISAIAGLGLGVLIALLLDRLDQRIREVEEVREIIDVPLLASIPMTEVASLAPLLSQGILPTSSYYAFKEALSSLALNLRYLGTDNMMKVIAFTSSVPSEGKSTLTYNLAMILSSLGYRILLVDADLRKPTVHKLARLSNKFGLSTALATPSPWQELTQVVDEKGNLHILTSGSIPPNPMLLLESVKMTALVQEWRQEYDYVLVDTPPVIGITDAQCLTSKVDTFILVAAINRSTRSGISRALEVLASARANVSGLLINMIGSSDSEYHYGYYDQYYLHPSEQESDEDSEEDDEEEVEEDTSSTITTIEGSKGNH</sequence>
<evidence type="ECO:0000256" key="11">
    <source>
        <dbReference type="SAM" id="Phobius"/>
    </source>
</evidence>
<dbReference type="GO" id="GO:0005886">
    <property type="term" value="C:plasma membrane"/>
    <property type="evidence" value="ECO:0007669"/>
    <property type="project" value="UniProtKB-SubCell"/>
</dbReference>
<protein>
    <submittedName>
        <fullName evidence="14">Polysaccharide biosynthesis tyrosine autokinase</fullName>
    </submittedName>
</protein>
<dbReference type="GO" id="GO:0004715">
    <property type="term" value="F:non-membrane spanning protein tyrosine kinase activity"/>
    <property type="evidence" value="ECO:0007669"/>
    <property type="project" value="UniProtKB-EC"/>
</dbReference>
<keyword evidence="8 11" id="KW-0472">Membrane</keyword>
<dbReference type="PANTHER" id="PTHR32309">
    <property type="entry name" value="TYROSINE-PROTEIN KINASE"/>
    <property type="match status" value="1"/>
</dbReference>
<evidence type="ECO:0000256" key="9">
    <source>
        <dbReference type="SAM" id="Coils"/>
    </source>
</evidence>
<evidence type="ECO:0000256" key="6">
    <source>
        <dbReference type="ARBA" id="ARBA00022840"/>
    </source>
</evidence>
<dbReference type="NCBIfam" id="TIGR01007">
    <property type="entry name" value="eps_fam"/>
    <property type="match status" value="1"/>
</dbReference>
<feature type="domain" description="Polysaccharide chain length determinant N-terminal" evidence="12">
    <location>
        <begin position="17"/>
        <end position="111"/>
    </location>
</feature>
<comment type="subcellular location">
    <subcellularLocation>
        <location evidence="1">Cell membrane</location>
        <topology evidence="1">Multi-pass membrane protein</topology>
    </subcellularLocation>
</comment>
<keyword evidence="3" id="KW-1003">Cell membrane</keyword>
<dbReference type="InterPro" id="IPR050445">
    <property type="entry name" value="Bact_polysacc_biosynth/exp"/>
</dbReference>
<feature type="region of interest" description="Disordered" evidence="10">
    <location>
        <begin position="721"/>
        <end position="757"/>
    </location>
</feature>
<feature type="compositionally biased region" description="Acidic residues" evidence="10">
    <location>
        <begin position="725"/>
        <end position="743"/>
    </location>
</feature>
<name>A0A9X4MB40_9CYAN</name>
<dbReference type="RefSeq" id="WP_009628276.1">
    <property type="nucleotide sequence ID" value="NZ_VBTY01000154.1"/>
</dbReference>
<evidence type="ECO:0000256" key="3">
    <source>
        <dbReference type="ARBA" id="ARBA00022475"/>
    </source>
</evidence>
<dbReference type="Pfam" id="PF02706">
    <property type="entry name" value="Wzz"/>
    <property type="match status" value="1"/>
</dbReference>
<feature type="coiled-coil region" evidence="9">
    <location>
        <begin position="226"/>
        <end position="253"/>
    </location>
</feature>
<evidence type="ECO:0000313" key="14">
    <source>
        <dbReference type="EMBL" id="MDG3496113.1"/>
    </source>
</evidence>
<evidence type="ECO:0000259" key="13">
    <source>
        <dbReference type="Pfam" id="PF13807"/>
    </source>
</evidence>
<keyword evidence="6" id="KW-0067">ATP-binding</keyword>
<evidence type="ECO:0000256" key="1">
    <source>
        <dbReference type="ARBA" id="ARBA00004651"/>
    </source>
</evidence>
<keyword evidence="15" id="KW-1185">Reference proteome</keyword>
<evidence type="ECO:0000256" key="4">
    <source>
        <dbReference type="ARBA" id="ARBA00022692"/>
    </source>
</evidence>
<gene>
    <name evidence="14" type="ORF">FEV09_16325</name>
</gene>
<proteinExistence type="inferred from homology"/>
<dbReference type="Proteomes" id="UP001152872">
    <property type="component" value="Unassembled WGS sequence"/>
</dbReference>
<reference evidence="14" key="1">
    <citation type="submission" date="2019-05" db="EMBL/GenBank/DDBJ databases">
        <title>Whole genome sequencing of Pseudanabaena catenata USMAC16.</title>
        <authorList>
            <person name="Khan Z."/>
            <person name="Omar W.M."/>
            <person name="Convey P."/>
            <person name="Merican F."/>
            <person name="Najimudin N."/>
        </authorList>
    </citation>
    <scope>NUCLEOTIDE SEQUENCE</scope>
    <source>
        <strain evidence="14">USMAC16</strain>
    </source>
</reference>
<feature type="domain" description="Tyrosine-protein kinase G-rich" evidence="13">
    <location>
        <begin position="382"/>
        <end position="459"/>
    </location>
</feature>
<dbReference type="PANTHER" id="PTHR32309:SF13">
    <property type="entry name" value="FERRIC ENTEROBACTIN TRANSPORT PROTEIN FEPE"/>
    <property type="match status" value="1"/>
</dbReference>
<keyword evidence="5" id="KW-0547">Nucleotide-binding</keyword>